<feature type="coiled-coil region" evidence="4">
    <location>
        <begin position="200"/>
        <end position="234"/>
    </location>
</feature>
<accession>A0A0X8XXN2</accession>
<dbReference type="GO" id="GO:0006508">
    <property type="term" value="P:proteolysis"/>
    <property type="evidence" value="ECO:0007669"/>
    <property type="project" value="UniProtKB-KW"/>
</dbReference>
<evidence type="ECO:0000256" key="2">
    <source>
        <dbReference type="ARBA" id="ARBA00022670"/>
    </source>
</evidence>
<dbReference type="RefSeq" id="WP_055426286.1">
    <property type="nucleotide sequence ID" value="NZ_FCOR01000016.1"/>
</dbReference>
<dbReference type="EMBL" id="FCOR01000016">
    <property type="protein sequence ID" value="CVK17115.1"/>
    <property type="molecule type" value="Genomic_DNA"/>
</dbReference>
<dbReference type="Proteomes" id="UP000182761">
    <property type="component" value="Unassembled WGS sequence"/>
</dbReference>
<reference evidence="6 7" key="1">
    <citation type="submission" date="2016-01" db="EMBL/GenBank/DDBJ databases">
        <authorList>
            <person name="McClelland M."/>
            <person name="Jain A."/>
            <person name="Saraogi P."/>
            <person name="Mendelson R."/>
            <person name="Westerman R."/>
            <person name="SanMiguel P."/>
            <person name="Csonka L."/>
        </authorList>
    </citation>
    <scope>NUCLEOTIDE SEQUENCE [LARGE SCALE GENOMIC DNA]</scope>
    <source>
        <strain evidence="6 7">R-53146</strain>
    </source>
</reference>
<dbReference type="STRING" id="1586267.GCA_001418685_01982"/>
<evidence type="ECO:0000259" key="5">
    <source>
        <dbReference type="Pfam" id="PF04586"/>
    </source>
</evidence>
<evidence type="ECO:0000313" key="7">
    <source>
        <dbReference type="Proteomes" id="UP000182761"/>
    </source>
</evidence>
<keyword evidence="1" id="KW-1188">Viral release from host cell</keyword>
<organism evidence="6 7">
    <name type="scientific">Apibacter mensalis</name>
    <dbReference type="NCBI Taxonomy" id="1586267"/>
    <lineage>
        <taxon>Bacteria</taxon>
        <taxon>Pseudomonadati</taxon>
        <taxon>Bacteroidota</taxon>
        <taxon>Flavobacteriia</taxon>
        <taxon>Flavobacteriales</taxon>
        <taxon>Weeksellaceae</taxon>
        <taxon>Apibacter</taxon>
    </lineage>
</organism>
<protein>
    <submittedName>
        <fullName evidence="6">Prohead serine protease</fullName>
    </submittedName>
</protein>
<dbReference type="AlphaFoldDB" id="A0A0X8XXN2"/>
<sequence>MDVYNEDTKVNQNMKFSLNDETKINQLGFRVLNSGIDLNRLKANPVILDMHTNNTSTVIGRWKNIQIEGHLLTAEAEFDLADEYAAKIAGKVERGFLKGVSLGLNPLSPDNFQIQPDSTYALVKCEAMEASIVALPNNANALKLYAVSEGVEKIMETSEIQLMLSNKPTQIKLKNKNMIKLTTSAMIALGLNVDQGDISADKLSEAILQLKANYEAEKAKVNAIEQKEKEEQIKLSAEMVDKAIKEGKIEATKRQSFIDLAAQNFELAKSTLASIPRKVDLAGQIVSQGSGAVEVKTLDDFQKLDLAAQLDFKNNNPQEYQKLFK</sequence>
<proteinExistence type="predicted"/>
<keyword evidence="7" id="KW-1185">Reference proteome</keyword>
<feature type="domain" description="Prohead serine protease" evidence="5">
    <location>
        <begin position="51"/>
        <end position="141"/>
    </location>
</feature>
<keyword evidence="2 6" id="KW-0645">Protease</keyword>
<dbReference type="CDD" id="cd22249">
    <property type="entry name" value="UDM1_RNF168_RNF169-like"/>
    <property type="match status" value="1"/>
</dbReference>
<evidence type="ECO:0000313" key="6">
    <source>
        <dbReference type="EMBL" id="CVK17115.1"/>
    </source>
</evidence>
<dbReference type="Pfam" id="PF04586">
    <property type="entry name" value="Peptidase_S78"/>
    <property type="match status" value="1"/>
</dbReference>
<evidence type="ECO:0000256" key="1">
    <source>
        <dbReference type="ARBA" id="ARBA00022612"/>
    </source>
</evidence>
<keyword evidence="4" id="KW-0175">Coiled coil</keyword>
<keyword evidence="3" id="KW-0378">Hydrolase</keyword>
<name>A0A0X8XXN2_9FLAO</name>
<dbReference type="InterPro" id="IPR054613">
    <property type="entry name" value="Peptidase_S78_dom"/>
</dbReference>
<dbReference type="OrthoDB" id="1064922at2"/>
<evidence type="ECO:0000256" key="3">
    <source>
        <dbReference type="ARBA" id="ARBA00022801"/>
    </source>
</evidence>
<dbReference type="GO" id="GO:0008233">
    <property type="term" value="F:peptidase activity"/>
    <property type="evidence" value="ECO:0007669"/>
    <property type="project" value="UniProtKB-KW"/>
</dbReference>
<gene>
    <name evidence="6" type="ORF">Ga0061079_11617</name>
</gene>
<evidence type="ECO:0000256" key="4">
    <source>
        <dbReference type="SAM" id="Coils"/>
    </source>
</evidence>